<name>A0ABT5VUG1_9BACT</name>
<dbReference type="Pfam" id="PF00326">
    <property type="entry name" value="Peptidase_S9"/>
    <property type="match status" value="1"/>
</dbReference>
<dbReference type="RefSeq" id="WP_275110390.1">
    <property type="nucleotide sequence ID" value="NZ_JAKJSC010000002.1"/>
</dbReference>
<evidence type="ECO:0000256" key="1">
    <source>
        <dbReference type="ARBA" id="ARBA00022801"/>
    </source>
</evidence>
<keyword evidence="1" id="KW-0378">Hydrolase</keyword>
<accession>A0ABT5VUG1</accession>
<dbReference type="InterPro" id="IPR013830">
    <property type="entry name" value="SGNH_hydro"/>
</dbReference>
<feature type="domain" description="Sialate O-acetylesterase" evidence="4">
    <location>
        <begin position="123"/>
        <end position="363"/>
    </location>
</feature>
<evidence type="ECO:0000259" key="4">
    <source>
        <dbReference type="Pfam" id="PF03629"/>
    </source>
</evidence>
<gene>
    <name evidence="6" type="ORF">L3049_13730</name>
</gene>
<dbReference type="Gene3D" id="3.40.50.1110">
    <property type="entry name" value="SGNH hydrolase"/>
    <property type="match status" value="2"/>
</dbReference>
<dbReference type="SUPFAM" id="SSF52266">
    <property type="entry name" value="SGNH hydrolase"/>
    <property type="match status" value="2"/>
</dbReference>
<feature type="signal peptide" evidence="2">
    <location>
        <begin position="1"/>
        <end position="22"/>
    </location>
</feature>
<dbReference type="Pfam" id="PF13472">
    <property type="entry name" value="Lipase_GDSL_2"/>
    <property type="match status" value="1"/>
</dbReference>
<feature type="chain" id="PRO_5046980670" evidence="2">
    <location>
        <begin position="23"/>
        <end position="1118"/>
    </location>
</feature>
<dbReference type="InterPro" id="IPR036514">
    <property type="entry name" value="SGNH_hydro_sf"/>
</dbReference>
<evidence type="ECO:0000259" key="3">
    <source>
        <dbReference type="Pfam" id="PF00326"/>
    </source>
</evidence>
<reference evidence="6 7" key="1">
    <citation type="submission" date="2022-01" db="EMBL/GenBank/DDBJ databases">
        <title>Labilibaculum sp. nov, a marine bacterium isolated from Antarctica.</title>
        <authorList>
            <person name="Dai W."/>
        </authorList>
    </citation>
    <scope>NUCLEOTIDE SEQUENCE [LARGE SCALE GENOMIC DNA]</scope>
    <source>
        <strain evidence="6 7">DW002</strain>
    </source>
</reference>
<evidence type="ECO:0000313" key="6">
    <source>
        <dbReference type="EMBL" id="MDE5419061.1"/>
    </source>
</evidence>
<dbReference type="PANTHER" id="PTHR30383">
    <property type="entry name" value="THIOESTERASE 1/PROTEASE 1/LYSOPHOSPHOLIPASE L1"/>
    <property type="match status" value="1"/>
</dbReference>
<feature type="domain" description="SGNH hydrolase-type esterase" evidence="5">
    <location>
        <begin position="782"/>
        <end position="949"/>
    </location>
</feature>
<comment type="caution">
    <text evidence="6">The sequence shown here is derived from an EMBL/GenBank/DDBJ whole genome shotgun (WGS) entry which is preliminary data.</text>
</comment>
<dbReference type="InterPro" id="IPR001375">
    <property type="entry name" value="Peptidase_S9_cat"/>
</dbReference>
<evidence type="ECO:0000259" key="5">
    <source>
        <dbReference type="Pfam" id="PF13472"/>
    </source>
</evidence>
<feature type="domain" description="Peptidase S9 prolyl oligopeptidase catalytic" evidence="3">
    <location>
        <begin position="583"/>
        <end position="741"/>
    </location>
</feature>
<dbReference type="PANTHER" id="PTHR30383:SF28">
    <property type="entry name" value="LIPASE_ACYLHYDROLASE"/>
    <property type="match status" value="1"/>
</dbReference>
<dbReference type="Gene3D" id="2.60.120.260">
    <property type="entry name" value="Galactose-binding domain-like"/>
    <property type="match status" value="1"/>
</dbReference>
<evidence type="ECO:0000313" key="7">
    <source>
        <dbReference type="Proteomes" id="UP001528920"/>
    </source>
</evidence>
<keyword evidence="7" id="KW-1185">Reference proteome</keyword>
<organism evidence="6 7">
    <name type="scientific">Paralabilibaculum antarcticum</name>
    <dbReference type="NCBI Taxonomy" id="2912572"/>
    <lineage>
        <taxon>Bacteria</taxon>
        <taxon>Pseudomonadati</taxon>
        <taxon>Bacteroidota</taxon>
        <taxon>Bacteroidia</taxon>
        <taxon>Marinilabiliales</taxon>
        <taxon>Marinifilaceae</taxon>
        <taxon>Paralabilibaculum</taxon>
    </lineage>
</organism>
<dbReference type="InterPro" id="IPR005181">
    <property type="entry name" value="SASA"/>
</dbReference>
<dbReference type="Pfam" id="PF03629">
    <property type="entry name" value="SASA"/>
    <property type="match status" value="1"/>
</dbReference>
<dbReference type="EMBL" id="JAKJSC010000002">
    <property type="protein sequence ID" value="MDE5419061.1"/>
    <property type="molecule type" value="Genomic_DNA"/>
</dbReference>
<sequence length="1118" mass="126590">MMIGCKQIIVFLFLIYSFSAYSQDIKFQDAPEDFQLYARDKSDSAMVSVRGKYKKGLKYEMVSLHVFKDNLPYNSQKCALKKNVFSANTKIHSGLHEFRFELHFKGGLKDRIVVVADSVVCGDAYIITGQSNSHASSMYSKYSSEYCRSFGVKTGYEAYNDQDKKVRWGRATGNCPSLKKEGGWFIKNKFGVGAWGMELMRLIEEKHNVPVCIINGGSGSSSIEKNMLEGPEKTSLETSFGRLAYRVSQAGLKDKVKAIFWHQGETNSKFQQNKSNSDENYKIYSENFNILYNDWKRVYTGLEKVYLFQLHPGCGGDYQSELREIQNQIAKHYKMIDIMSTTGVVGHDGCHYAFAGYSEFAERIFPLVSRDFYKEQPQGIITPPQLIEASFSKLGEIVLQFDQPLIMEDSLEVKGIIHYIKDQFFFDNDKKENLVEKAFVDGNKVVLFMKNTTFYKSVTYLPNKCYLNTKDVYEGPWIFGKNNIGALSFDKRTIELPESVGLRPQWKGYDLLDSTLNGVNFKIVSPKKANKNRDWIWRARFWGHESQTDIALLEQGFHVAYIDVAGLFGSPKATKIWDKFYAVASDKFQLNKKVVLEGMSRGGLIIFNWANQNADKVACIYGDNPVCDFKSWPAGKYSGKGSAKAWEKCLSEYGFNAQEALEAKTNPIDHMENVAKAQIPVLCLVGDADKVVPFAENTALLQAKLKQLGSDMTILHKPEAGHHPHSLIDPKPIVDFILKHTGNKKQQVSERPEWSMNNVTLRSDFRNCKLQFEQHKMGHVAFIGGSITEMDGYRLMICNYLENQFPSTEFNFTNAGIASTGSTTGAFRMDRDVLSKGPLDLVFVEFAVNDDQDAADSYEEAILGMEAIIQKARNHNPNVNIVMTYFVNPNILTDYQNGKIRTSIAAHEAVAKHYHISTCNLAKEVADQIAVGTLDWKTFGGTHPNHYGNSICANMITSMLEKAWTTKTSFKNPREKVSSFNFEKGRLVNPKDCDFDTKWSYGVPDWNKLKGDKRERFTAIEMLSTSKKGAELSFEFNGTAVGAYVVSGPDAGIVEVSIDNGDYHEFDLYHYYSKNLHYPQTILFSSKLKKGKHTLKLRMLKKTSSKGRAMRIMNFVLN</sequence>
<dbReference type="Proteomes" id="UP001528920">
    <property type="component" value="Unassembled WGS sequence"/>
</dbReference>
<dbReference type="InterPro" id="IPR051532">
    <property type="entry name" value="Ester_Hydrolysis_Enzymes"/>
</dbReference>
<dbReference type="SUPFAM" id="SSF53474">
    <property type="entry name" value="alpha/beta-Hydrolases"/>
    <property type="match status" value="1"/>
</dbReference>
<dbReference type="Gene3D" id="3.40.50.1820">
    <property type="entry name" value="alpha/beta hydrolase"/>
    <property type="match status" value="1"/>
</dbReference>
<evidence type="ECO:0000256" key="2">
    <source>
        <dbReference type="SAM" id="SignalP"/>
    </source>
</evidence>
<proteinExistence type="predicted"/>
<protein>
    <submittedName>
        <fullName evidence="6">GDSL-type esterase/lipase family protein</fullName>
    </submittedName>
</protein>
<dbReference type="InterPro" id="IPR029058">
    <property type="entry name" value="AB_hydrolase_fold"/>
</dbReference>
<keyword evidence="2" id="KW-0732">Signal</keyword>